<organism evidence="3 4">
    <name type="scientific">Kistimonas scapharcae</name>
    <dbReference type="NCBI Taxonomy" id="1036133"/>
    <lineage>
        <taxon>Bacteria</taxon>
        <taxon>Pseudomonadati</taxon>
        <taxon>Pseudomonadota</taxon>
        <taxon>Gammaproteobacteria</taxon>
        <taxon>Oceanospirillales</taxon>
        <taxon>Endozoicomonadaceae</taxon>
        <taxon>Kistimonas</taxon>
    </lineage>
</organism>
<feature type="transmembrane region" description="Helical" evidence="1">
    <location>
        <begin position="97"/>
        <end position="117"/>
    </location>
</feature>
<protein>
    <submittedName>
        <fullName evidence="3">Potassium channel family protein</fullName>
    </submittedName>
</protein>
<proteinExistence type="predicted"/>
<evidence type="ECO:0000313" key="4">
    <source>
        <dbReference type="Proteomes" id="UP001500604"/>
    </source>
</evidence>
<dbReference type="EMBL" id="BAABFL010000476">
    <property type="protein sequence ID" value="GAA4652497.1"/>
    <property type="molecule type" value="Genomic_DNA"/>
</dbReference>
<keyword evidence="4" id="KW-1185">Reference proteome</keyword>
<feature type="transmembrane region" description="Helical" evidence="1">
    <location>
        <begin position="12"/>
        <end position="34"/>
    </location>
</feature>
<evidence type="ECO:0000256" key="1">
    <source>
        <dbReference type="SAM" id="Phobius"/>
    </source>
</evidence>
<evidence type="ECO:0000259" key="2">
    <source>
        <dbReference type="Pfam" id="PF07885"/>
    </source>
</evidence>
<gene>
    <name evidence="3" type="ORF">GCM10023116_47810</name>
</gene>
<keyword evidence="1" id="KW-0812">Transmembrane</keyword>
<dbReference type="Pfam" id="PF07885">
    <property type="entry name" value="Ion_trans_2"/>
    <property type="match status" value="1"/>
</dbReference>
<feature type="transmembrane region" description="Helical" evidence="1">
    <location>
        <begin position="66"/>
        <end position="85"/>
    </location>
</feature>
<keyword evidence="3" id="KW-0406">Ion transport</keyword>
<feature type="transmembrane region" description="Helical" evidence="1">
    <location>
        <begin position="165"/>
        <end position="187"/>
    </location>
</feature>
<feature type="transmembrane region" description="Helical" evidence="1">
    <location>
        <begin position="124"/>
        <end position="145"/>
    </location>
</feature>
<dbReference type="SUPFAM" id="SSF81324">
    <property type="entry name" value="Voltage-gated potassium channels"/>
    <property type="match status" value="1"/>
</dbReference>
<dbReference type="Proteomes" id="UP001500604">
    <property type="component" value="Unassembled WGS sequence"/>
</dbReference>
<evidence type="ECO:0000313" key="3">
    <source>
        <dbReference type="EMBL" id="GAA4652497.1"/>
    </source>
</evidence>
<dbReference type="RefSeq" id="WP_345199073.1">
    <property type="nucleotide sequence ID" value="NZ_BAABFL010000476.1"/>
</dbReference>
<dbReference type="InterPro" id="IPR013099">
    <property type="entry name" value="K_chnl_dom"/>
</dbReference>
<keyword evidence="1" id="KW-1133">Transmembrane helix</keyword>
<name>A0ABP8V9B2_9GAMM</name>
<dbReference type="Gene3D" id="1.10.287.70">
    <property type="match status" value="1"/>
</dbReference>
<feature type="domain" description="Potassium channel" evidence="2">
    <location>
        <begin position="137"/>
        <end position="214"/>
    </location>
</feature>
<dbReference type="GO" id="GO:0034220">
    <property type="term" value="P:monoatomic ion transmembrane transport"/>
    <property type="evidence" value="ECO:0007669"/>
    <property type="project" value="UniProtKB-KW"/>
</dbReference>
<sequence length="221" mass="25097">MVFLGNFRQTEVPRFGFSMLLLMLMTVVVVFPFMPDVIRAGFMLKVSLTMLLVASVYILSHKRKFLIIASMLAFPTFITLWLPVLYNKPTFIFLDNITNLMFFSYVIYELLVLIFSAKRVDRNIIYGSMCVYMLLGLQGAFIYTLLEFWMPGSFHGEGLASIHDISTFIYFSFVTLSTLGYGDIVPATRAAQAIASMEALIGQFYLTVLVARLVGIHISQR</sequence>
<feature type="transmembrane region" description="Helical" evidence="1">
    <location>
        <begin position="40"/>
        <end position="59"/>
    </location>
</feature>
<keyword evidence="3" id="KW-0407">Ion channel</keyword>
<feature type="transmembrane region" description="Helical" evidence="1">
    <location>
        <begin position="199"/>
        <end position="218"/>
    </location>
</feature>
<reference evidence="4" key="1">
    <citation type="journal article" date="2019" name="Int. J. Syst. Evol. Microbiol.">
        <title>The Global Catalogue of Microorganisms (GCM) 10K type strain sequencing project: providing services to taxonomists for standard genome sequencing and annotation.</title>
        <authorList>
            <consortium name="The Broad Institute Genomics Platform"/>
            <consortium name="The Broad Institute Genome Sequencing Center for Infectious Disease"/>
            <person name="Wu L."/>
            <person name="Ma J."/>
        </authorList>
    </citation>
    <scope>NUCLEOTIDE SEQUENCE [LARGE SCALE GENOMIC DNA]</scope>
    <source>
        <strain evidence="4">JCM 17805</strain>
    </source>
</reference>
<keyword evidence="1" id="KW-0472">Membrane</keyword>
<accession>A0ABP8V9B2</accession>
<keyword evidence="3" id="KW-0813">Transport</keyword>
<comment type="caution">
    <text evidence="3">The sequence shown here is derived from an EMBL/GenBank/DDBJ whole genome shotgun (WGS) entry which is preliminary data.</text>
</comment>